<name>A0A1S6HSA4_9GAMM</name>
<evidence type="ECO:0000313" key="2">
    <source>
        <dbReference type="Proteomes" id="UP000189545"/>
    </source>
</evidence>
<dbReference type="AlphaFoldDB" id="A0A1S6HSA4"/>
<organism evidence="1 2">
    <name type="scientific">Shewanella psychrophila</name>
    <dbReference type="NCBI Taxonomy" id="225848"/>
    <lineage>
        <taxon>Bacteria</taxon>
        <taxon>Pseudomonadati</taxon>
        <taxon>Pseudomonadota</taxon>
        <taxon>Gammaproteobacteria</taxon>
        <taxon>Alteromonadales</taxon>
        <taxon>Shewanellaceae</taxon>
        <taxon>Shewanella</taxon>
    </lineage>
</organism>
<dbReference type="KEGG" id="spsw:Sps_03226"/>
<protein>
    <submittedName>
        <fullName evidence="1">Uncharacterized protein</fullName>
    </submittedName>
</protein>
<dbReference type="Proteomes" id="UP000189545">
    <property type="component" value="Chromosome"/>
</dbReference>
<dbReference type="OrthoDB" id="6264765at2"/>
<proteinExistence type="predicted"/>
<keyword evidence="2" id="KW-1185">Reference proteome</keyword>
<dbReference type="RefSeq" id="WP_077753423.1">
    <property type="nucleotide sequence ID" value="NZ_CP014782.1"/>
</dbReference>
<dbReference type="STRING" id="225848.Sps_03226"/>
<evidence type="ECO:0000313" key="1">
    <source>
        <dbReference type="EMBL" id="AQS38368.1"/>
    </source>
</evidence>
<dbReference type="EMBL" id="CP014782">
    <property type="protein sequence ID" value="AQS38368.1"/>
    <property type="molecule type" value="Genomic_DNA"/>
</dbReference>
<gene>
    <name evidence="1" type="ORF">Sps_03226</name>
</gene>
<sequence>MNILNLSGKNLSHWLKSILVSVTVLLTGCSCLSTPVSKPSQTLHVSVSELSQYWIVKDGVLDWSMLFQDQIITGDFTAKFTINSQGEIQLMDLMQISASFKADELQLEIFSRQSFIATKDNYSSQAVSVTARVMLN</sequence>
<reference evidence="1 2" key="1">
    <citation type="submission" date="2016-03" db="EMBL/GenBank/DDBJ databases">
        <title>Complete genome sequence of Shewanella psychrophila WP2, a deep sea bacterium isolated from west Pacific sediment.</title>
        <authorList>
            <person name="Xu G."/>
            <person name="Jian H."/>
        </authorList>
    </citation>
    <scope>NUCLEOTIDE SEQUENCE [LARGE SCALE GENOMIC DNA]</scope>
    <source>
        <strain evidence="1 2">WP2</strain>
    </source>
</reference>
<accession>A0A1S6HSA4</accession>